<keyword evidence="1 2" id="KW-0238">DNA-binding</keyword>
<organism evidence="4 5">
    <name type="scientific">Ammoniphilus resinae</name>
    <dbReference type="NCBI Taxonomy" id="861532"/>
    <lineage>
        <taxon>Bacteria</taxon>
        <taxon>Bacillati</taxon>
        <taxon>Bacillota</taxon>
        <taxon>Bacilli</taxon>
        <taxon>Bacillales</taxon>
        <taxon>Paenibacillaceae</taxon>
        <taxon>Aneurinibacillus group</taxon>
        <taxon>Ammoniphilus</taxon>
    </lineage>
</organism>
<dbReference type="RefSeq" id="WP_209812031.1">
    <property type="nucleotide sequence ID" value="NZ_JAGGKT010000015.1"/>
</dbReference>
<evidence type="ECO:0000256" key="1">
    <source>
        <dbReference type="ARBA" id="ARBA00023125"/>
    </source>
</evidence>
<dbReference type="Gene3D" id="1.10.357.10">
    <property type="entry name" value="Tetracycline Repressor, domain 2"/>
    <property type="match status" value="1"/>
</dbReference>
<reference evidence="4 5" key="1">
    <citation type="submission" date="2021-03" db="EMBL/GenBank/DDBJ databases">
        <title>Genomic Encyclopedia of Type Strains, Phase IV (KMG-IV): sequencing the most valuable type-strain genomes for metagenomic binning, comparative biology and taxonomic classification.</title>
        <authorList>
            <person name="Goeker M."/>
        </authorList>
    </citation>
    <scope>NUCLEOTIDE SEQUENCE [LARGE SCALE GENOMIC DNA]</scope>
    <source>
        <strain evidence="4 5">DSM 24738</strain>
    </source>
</reference>
<dbReference type="SUPFAM" id="SSF48498">
    <property type="entry name" value="Tetracyclin repressor-like, C-terminal domain"/>
    <property type="match status" value="1"/>
</dbReference>
<dbReference type="InterPro" id="IPR001647">
    <property type="entry name" value="HTH_TetR"/>
</dbReference>
<dbReference type="InterPro" id="IPR009057">
    <property type="entry name" value="Homeodomain-like_sf"/>
</dbReference>
<sequence length="204" mass="23150">MSQQQDPSQQDVSIKTKILLAAKKLFSQQGYDGTSVRQICEEAGGNVALVSYHFGGKENVFRAIFEEYFPGKDLGQYEAEFQDPVNGMKVLIRGVLEFFAQDEELSRIIHQELTMQSPRTEIVEGFVMPVWGKMRELLEMGKERGVFHFQSVDIVFFLTIGALTYHHNCRAVQSWMANQETDLNETIEAAMGFILQGLGCQIEK</sequence>
<gene>
    <name evidence="4" type="ORF">J2Z37_004039</name>
</gene>
<dbReference type="EMBL" id="JAGGKT010000015">
    <property type="protein sequence ID" value="MBP1934022.1"/>
    <property type="molecule type" value="Genomic_DNA"/>
</dbReference>
<dbReference type="InterPro" id="IPR050109">
    <property type="entry name" value="HTH-type_TetR-like_transc_reg"/>
</dbReference>
<dbReference type="Pfam" id="PF00440">
    <property type="entry name" value="TetR_N"/>
    <property type="match status" value="1"/>
</dbReference>
<keyword evidence="5" id="KW-1185">Reference proteome</keyword>
<dbReference type="Gene3D" id="1.10.10.60">
    <property type="entry name" value="Homeodomain-like"/>
    <property type="match status" value="1"/>
</dbReference>
<name>A0ABS4GUT6_9BACL</name>
<dbReference type="SUPFAM" id="SSF46689">
    <property type="entry name" value="Homeodomain-like"/>
    <property type="match status" value="1"/>
</dbReference>
<feature type="DNA-binding region" description="H-T-H motif" evidence="2">
    <location>
        <begin position="35"/>
        <end position="54"/>
    </location>
</feature>
<evidence type="ECO:0000313" key="4">
    <source>
        <dbReference type="EMBL" id="MBP1934022.1"/>
    </source>
</evidence>
<dbReference type="PROSITE" id="PS50977">
    <property type="entry name" value="HTH_TETR_2"/>
    <property type="match status" value="1"/>
</dbReference>
<dbReference type="PRINTS" id="PR00455">
    <property type="entry name" value="HTHTETR"/>
</dbReference>
<evidence type="ECO:0000259" key="3">
    <source>
        <dbReference type="PROSITE" id="PS50977"/>
    </source>
</evidence>
<dbReference type="PANTHER" id="PTHR30328">
    <property type="entry name" value="TRANSCRIPTIONAL REPRESSOR"/>
    <property type="match status" value="1"/>
</dbReference>
<feature type="domain" description="HTH tetR-type" evidence="3">
    <location>
        <begin position="12"/>
        <end position="72"/>
    </location>
</feature>
<evidence type="ECO:0000256" key="2">
    <source>
        <dbReference type="PROSITE-ProRule" id="PRU00335"/>
    </source>
</evidence>
<accession>A0ABS4GUT6</accession>
<dbReference type="Proteomes" id="UP001519343">
    <property type="component" value="Unassembled WGS sequence"/>
</dbReference>
<proteinExistence type="predicted"/>
<protein>
    <submittedName>
        <fullName evidence="4">AcrR family transcriptional regulator</fullName>
    </submittedName>
</protein>
<dbReference type="InterPro" id="IPR036271">
    <property type="entry name" value="Tet_transcr_reg_TetR-rel_C_sf"/>
</dbReference>
<evidence type="ECO:0000313" key="5">
    <source>
        <dbReference type="Proteomes" id="UP001519343"/>
    </source>
</evidence>
<dbReference type="PANTHER" id="PTHR30328:SF54">
    <property type="entry name" value="HTH-TYPE TRANSCRIPTIONAL REPRESSOR SCO4008"/>
    <property type="match status" value="1"/>
</dbReference>
<comment type="caution">
    <text evidence="4">The sequence shown here is derived from an EMBL/GenBank/DDBJ whole genome shotgun (WGS) entry which is preliminary data.</text>
</comment>